<proteinExistence type="predicted"/>
<dbReference type="Proteomes" id="UP001595621">
    <property type="component" value="Unassembled WGS sequence"/>
</dbReference>
<organism evidence="2 3">
    <name type="scientific">Shewanella submarina</name>
    <dbReference type="NCBI Taxonomy" id="2016376"/>
    <lineage>
        <taxon>Bacteria</taxon>
        <taxon>Pseudomonadati</taxon>
        <taxon>Pseudomonadota</taxon>
        <taxon>Gammaproteobacteria</taxon>
        <taxon>Alteromonadales</taxon>
        <taxon>Shewanellaceae</taxon>
        <taxon>Shewanella</taxon>
    </lineage>
</organism>
<dbReference type="EMBL" id="JBHRTD010000015">
    <property type="protein sequence ID" value="MFC3139067.1"/>
    <property type="molecule type" value="Genomic_DNA"/>
</dbReference>
<keyword evidence="2" id="KW-0808">Transferase</keyword>
<keyword evidence="3" id="KW-1185">Reference proteome</keyword>
<evidence type="ECO:0000313" key="2">
    <source>
        <dbReference type="EMBL" id="MFC3139067.1"/>
    </source>
</evidence>
<dbReference type="InterPro" id="IPR016181">
    <property type="entry name" value="Acyl_CoA_acyltransferase"/>
</dbReference>
<protein>
    <submittedName>
        <fullName evidence="2">GNAT family N-acetyltransferase</fullName>
        <ecNumber evidence="2">2.3.1.-</ecNumber>
    </submittedName>
</protein>
<keyword evidence="2" id="KW-0012">Acyltransferase</keyword>
<dbReference type="RefSeq" id="WP_248936838.1">
    <property type="nucleotide sequence ID" value="NZ_JAKILF010000006.1"/>
</dbReference>
<comment type="caution">
    <text evidence="2">The sequence shown here is derived from an EMBL/GenBank/DDBJ whole genome shotgun (WGS) entry which is preliminary data.</text>
</comment>
<dbReference type="CDD" id="cd04301">
    <property type="entry name" value="NAT_SF"/>
    <property type="match status" value="1"/>
</dbReference>
<dbReference type="Pfam" id="PF00583">
    <property type="entry name" value="Acetyltransf_1"/>
    <property type="match status" value="1"/>
</dbReference>
<feature type="domain" description="N-acetyltransferase" evidence="1">
    <location>
        <begin position="7"/>
        <end position="151"/>
    </location>
</feature>
<dbReference type="PROSITE" id="PS51186">
    <property type="entry name" value="GNAT"/>
    <property type="match status" value="1"/>
</dbReference>
<sequence length="151" mass="16845">MYASHIEHIELCSDEHLNTLTGLIEALPEFDSRHDLDALVSRLQGQPHLALLSFVEGELAGFKLGYALDDTTFYSWLGGVLPEFRNLGLAKSMLVAQESWAKTKGYQCMEVKTMNCYAPMLTMLVSNGYQVTALAANDDIKLNKMTLRKSL</sequence>
<gene>
    <name evidence="2" type="ORF">ACFOE0_12850</name>
</gene>
<accession>A0ABV7GCA3</accession>
<dbReference type="GO" id="GO:0016746">
    <property type="term" value="F:acyltransferase activity"/>
    <property type="evidence" value="ECO:0007669"/>
    <property type="project" value="UniProtKB-KW"/>
</dbReference>
<dbReference type="InterPro" id="IPR000182">
    <property type="entry name" value="GNAT_dom"/>
</dbReference>
<dbReference type="EC" id="2.3.1.-" evidence="2"/>
<evidence type="ECO:0000313" key="3">
    <source>
        <dbReference type="Proteomes" id="UP001595621"/>
    </source>
</evidence>
<dbReference type="Gene3D" id="3.40.630.30">
    <property type="match status" value="1"/>
</dbReference>
<name>A0ABV7GCA3_9GAMM</name>
<dbReference type="SUPFAM" id="SSF55729">
    <property type="entry name" value="Acyl-CoA N-acyltransferases (Nat)"/>
    <property type="match status" value="1"/>
</dbReference>
<evidence type="ECO:0000259" key="1">
    <source>
        <dbReference type="PROSITE" id="PS51186"/>
    </source>
</evidence>
<reference evidence="3" key="1">
    <citation type="journal article" date="2019" name="Int. J. Syst. Evol. Microbiol.">
        <title>The Global Catalogue of Microorganisms (GCM) 10K type strain sequencing project: providing services to taxonomists for standard genome sequencing and annotation.</title>
        <authorList>
            <consortium name="The Broad Institute Genomics Platform"/>
            <consortium name="The Broad Institute Genome Sequencing Center for Infectious Disease"/>
            <person name="Wu L."/>
            <person name="Ma J."/>
        </authorList>
    </citation>
    <scope>NUCLEOTIDE SEQUENCE [LARGE SCALE GENOMIC DNA]</scope>
    <source>
        <strain evidence="3">KCTC 52277</strain>
    </source>
</reference>